<organism evidence="1 2">
    <name type="scientific">Burkholderia multivorans CGD2</name>
    <dbReference type="NCBI Taxonomy" id="513052"/>
    <lineage>
        <taxon>Bacteria</taxon>
        <taxon>Pseudomonadati</taxon>
        <taxon>Pseudomonadota</taxon>
        <taxon>Betaproteobacteria</taxon>
        <taxon>Burkholderiales</taxon>
        <taxon>Burkholderiaceae</taxon>
        <taxon>Burkholderia</taxon>
        <taxon>Burkholderia cepacia complex</taxon>
    </lineage>
</organism>
<proteinExistence type="predicted"/>
<name>B9BNL8_9BURK</name>
<evidence type="ECO:0000313" key="2">
    <source>
        <dbReference type="Proteomes" id="UP000004535"/>
    </source>
</evidence>
<dbReference type="Proteomes" id="UP000004535">
    <property type="component" value="Unassembled WGS sequence"/>
</dbReference>
<protein>
    <submittedName>
        <fullName evidence="1">Uncharacterized protein</fullName>
    </submittedName>
</protein>
<sequence length="42" mass="4382">MTRTQPAGARGDERAAAQAACRPKLTGMQVACATARSHGARR</sequence>
<evidence type="ECO:0000313" key="1">
    <source>
        <dbReference type="EMBL" id="EEE07186.1"/>
    </source>
</evidence>
<gene>
    <name evidence="1" type="ORF">BURMUCGD2_6288</name>
</gene>
<comment type="caution">
    <text evidence="1">The sequence shown here is derived from an EMBL/GenBank/DDBJ whole genome shotgun (WGS) entry which is preliminary data.</text>
</comment>
<accession>B9BNL8</accession>
<dbReference type="AlphaFoldDB" id="B9BNL8"/>
<dbReference type="EMBL" id="ACFC01000004">
    <property type="protein sequence ID" value="EEE07186.1"/>
    <property type="molecule type" value="Genomic_DNA"/>
</dbReference>
<reference evidence="1 2" key="1">
    <citation type="journal article" date="2012" name="J. Bacteriol.">
        <title>Draft Genome Sequence Determination for Cystic Fibrosis and Chronic Granulomatous Disease Burkholderia multivorans Isolates.</title>
        <authorList>
            <person name="Varga J.J."/>
            <person name="Losada L."/>
            <person name="Zelazny A.M."/>
            <person name="Brinkac L."/>
            <person name="Harkins D."/>
            <person name="Radune D."/>
            <person name="Hostetler J."/>
            <person name="Sampaio E.P."/>
            <person name="Ronning C.M."/>
            <person name="Nierman W.C."/>
            <person name="Greenberg D.E."/>
            <person name="Holland S.M."/>
            <person name="Goldberg J.B."/>
        </authorList>
    </citation>
    <scope>NUCLEOTIDE SEQUENCE [LARGE SCALE GENOMIC DNA]</scope>
    <source>
        <strain evidence="1 2">CGD2</strain>
    </source>
</reference>